<sequence>MSDSLPDKTAPVPLHVIIVGAGIAGLTLAIALRKEGHHVEIFEKSKFSQDVGVAIAMGPNAMRSLLSRGLDPQKARGVNLLHSKWFSKDKPEGDPDAITSNNAEEIYGAPHYFFHRVDLHAELLKLATAEDPGASTPVQIHLGSTVISCDPQNATIALRDGQVVHGDLVVGADGINSSIRKSILGKEINPHPSGLSTFRTVIPFNAVPNAPSSSWLTTIPKGFTFVRGKDSQDKRHLLIYPCRDGGLLNVTGSHIDERTNSEMLNTSSSSSAEEWLETFSDFAPRYLEFIKLATNVSIWPLLIWDELPTWTNERACIIGDAAHAMFPMLGQGGAQGVEDAIFLAALLPLGTSNDTSVLKEQLELFEGLRKPRASKVQDLSNRMGRGLPRVRIGEFCRTS</sequence>
<dbReference type="STRING" id="1314777.A0A164RKG4"/>
<keyword evidence="9" id="KW-1185">Reference proteome</keyword>
<evidence type="ECO:0000256" key="5">
    <source>
        <dbReference type="ARBA" id="ARBA00023033"/>
    </source>
</evidence>
<feature type="transmembrane region" description="Helical" evidence="6">
    <location>
        <begin position="12"/>
        <end position="32"/>
    </location>
</feature>
<dbReference type="GO" id="GO:0071949">
    <property type="term" value="F:FAD binding"/>
    <property type="evidence" value="ECO:0007669"/>
    <property type="project" value="InterPro"/>
</dbReference>
<protein>
    <submittedName>
        <fullName evidence="8">FAD/NAD(P)-binding domain-containing protein</fullName>
    </submittedName>
</protein>
<keyword evidence="3" id="KW-0274">FAD</keyword>
<dbReference type="InterPro" id="IPR036188">
    <property type="entry name" value="FAD/NAD-bd_sf"/>
</dbReference>
<evidence type="ECO:0000313" key="8">
    <source>
        <dbReference type="EMBL" id="KZS90637.1"/>
    </source>
</evidence>
<keyword evidence="4" id="KW-0560">Oxidoreductase</keyword>
<dbReference type="SUPFAM" id="SSF54373">
    <property type="entry name" value="FAD-linked reductases, C-terminal domain"/>
    <property type="match status" value="1"/>
</dbReference>
<feature type="domain" description="FAD-binding" evidence="7">
    <location>
        <begin position="15"/>
        <end position="348"/>
    </location>
</feature>
<evidence type="ECO:0000256" key="2">
    <source>
        <dbReference type="ARBA" id="ARBA00022630"/>
    </source>
</evidence>
<keyword evidence="6" id="KW-1133">Transmembrane helix</keyword>
<comment type="similarity">
    <text evidence="1">Belongs to the paxM FAD-dependent monooxygenase family.</text>
</comment>
<proteinExistence type="inferred from homology"/>
<dbReference type="OrthoDB" id="9993796at2759"/>
<keyword evidence="5" id="KW-0503">Monooxygenase</keyword>
<dbReference type="Proteomes" id="UP000076722">
    <property type="component" value="Unassembled WGS sequence"/>
</dbReference>
<accession>A0A164RKG4</accession>
<evidence type="ECO:0000256" key="6">
    <source>
        <dbReference type="SAM" id="Phobius"/>
    </source>
</evidence>
<dbReference type="Pfam" id="PF01494">
    <property type="entry name" value="FAD_binding_3"/>
    <property type="match status" value="1"/>
</dbReference>
<evidence type="ECO:0000256" key="4">
    <source>
        <dbReference type="ARBA" id="ARBA00023002"/>
    </source>
</evidence>
<dbReference type="InterPro" id="IPR002938">
    <property type="entry name" value="FAD-bd"/>
</dbReference>
<dbReference type="PRINTS" id="PR00420">
    <property type="entry name" value="RNGMNOXGNASE"/>
</dbReference>
<dbReference type="SUPFAM" id="SSF51905">
    <property type="entry name" value="FAD/NAD(P)-binding domain"/>
    <property type="match status" value="1"/>
</dbReference>
<reference evidence="8 9" key="1">
    <citation type="journal article" date="2016" name="Mol. Biol. Evol.">
        <title>Comparative Genomics of Early-Diverging Mushroom-Forming Fungi Provides Insights into the Origins of Lignocellulose Decay Capabilities.</title>
        <authorList>
            <person name="Nagy L.G."/>
            <person name="Riley R."/>
            <person name="Tritt A."/>
            <person name="Adam C."/>
            <person name="Daum C."/>
            <person name="Floudas D."/>
            <person name="Sun H."/>
            <person name="Yadav J.S."/>
            <person name="Pangilinan J."/>
            <person name="Larsson K.H."/>
            <person name="Matsuura K."/>
            <person name="Barry K."/>
            <person name="Labutti K."/>
            <person name="Kuo R."/>
            <person name="Ohm R.A."/>
            <person name="Bhattacharya S.S."/>
            <person name="Shirouzu T."/>
            <person name="Yoshinaga Y."/>
            <person name="Martin F.M."/>
            <person name="Grigoriev I.V."/>
            <person name="Hibbett D.S."/>
        </authorList>
    </citation>
    <scope>NUCLEOTIDE SEQUENCE [LARGE SCALE GENOMIC DNA]</scope>
    <source>
        <strain evidence="8 9">HHB9708</strain>
    </source>
</reference>
<dbReference type="AlphaFoldDB" id="A0A164RKG4"/>
<dbReference type="PANTHER" id="PTHR13789">
    <property type="entry name" value="MONOOXYGENASE"/>
    <property type="match status" value="1"/>
</dbReference>
<dbReference type="InterPro" id="IPR050493">
    <property type="entry name" value="FAD-dep_Monooxygenase_BioMet"/>
</dbReference>
<organism evidence="8 9">
    <name type="scientific">Sistotremastrum niveocremeum HHB9708</name>
    <dbReference type="NCBI Taxonomy" id="1314777"/>
    <lineage>
        <taxon>Eukaryota</taxon>
        <taxon>Fungi</taxon>
        <taxon>Dikarya</taxon>
        <taxon>Basidiomycota</taxon>
        <taxon>Agaricomycotina</taxon>
        <taxon>Agaricomycetes</taxon>
        <taxon>Sistotremastrales</taxon>
        <taxon>Sistotremastraceae</taxon>
        <taxon>Sertulicium</taxon>
        <taxon>Sertulicium niveocremeum</taxon>
    </lineage>
</organism>
<evidence type="ECO:0000259" key="7">
    <source>
        <dbReference type="Pfam" id="PF01494"/>
    </source>
</evidence>
<keyword evidence="6" id="KW-0472">Membrane</keyword>
<dbReference type="Gene3D" id="3.50.50.60">
    <property type="entry name" value="FAD/NAD(P)-binding domain"/>
    <property type="match status" value="1"/>
</dbReference>
<dbReference type="PANTHER" id="PTHR13789:SF314">
    <property type="entry name" value="FAD-BINDING DOMAIN-CONTAINING PROTEIN"/>
    <property type="match status" value="1"/>
</dbReference>
<gene>
    <name evidence="8" type="ORF">SISNIDRAFT_457489</name>
</gene>
<evidence type="ECO:0000256" key="3">
    <source>
        <dbReference type="ARBA" id="ARBA00022827"/>
    </source>
</evidence>
<dbReference type="EMBL" id="KV419420">
    <property type="protein sequence ID" value="KZS90637.1"/>
    <property type="molecule type" value="Genomic_DNA"/>
</dbReference>
<keyword evidence="2" id="KW-0285">Flavoprotein</keyword>
<evidence type="ECO:0000256" key="1">
    <source>
        <dbReference type="ARBA" id="ARBA00007992"/>
    </source>
</evidence>
<name>A0A164RKG4_9AGAM</name>
<keyword evidence="6" id="KW-0812">Transmembrane</keyword>
<evidence type="ECO:0000313" key="9">
    <source>
        <dbReference type="Proteomes" id="UP000076722"/>
    </source>
</evidence>
<dbReference type="GO" id="GO:0004497">
    <property type="term" value="F:monooxygenase activity"/>
    <property type="evidence" value="ECO:0007669"/>
    <property type="project" value="UniProtKB-KW"/>
</dbReference>